<name>A0A9Q0LUI6_ANAIG</name>
<reference evidence="2" key="1">
    <citation type="submission" date="2022-10" db="EMBL/GenBank/DDBJ databases">
        <title>Novel sulphate-reducing endosymbionts in the free-living metamonad Anaeramoeba.</title>
        <authorList>
            <person name="Jerlstrom-Hultqvist J."/>
            <person name="Cepicka I."/>
            <person name="Gallot-Lavallee L."/>
            <person name="Salas-Leiva D."/>
            <person name="Curtis B.A."/>
            <person name="Zahonova K."/>
            <person name="Pipaliya S."/>
            <person name="Dacks J."/>
            <person name="Roger A.J."/>
        </authorList>
    </citation>
    <scope>NUCLEOTIDE SEQUENCE</scope>
    <source>
        <strain evidence="2">BMAN</strain>
    </source>
</reference>
<evidence type="ECO:0000313" key="2">
    <source>
        <dbReference type="EMBL" id="KAJ5078916.1"/>
    </source>
</evidence>
<proteinExistence type="predicted"/>
<accession>A0A9Q0LUI6</accession>
<keyword evidence="3" id="KW-1185">Reference proteome</keyword>
<feature type="coiled-coil region" evidence="1">
    <location>
        <begin position="55"/>
        <end position="82"/>
    </location>
</feature>
<keyword evidence="1" id="KW-0175">Coiled coil</keyword>
<comment type="caution">
    <text evidence="2">The sequence shown here is derived from an EMBL/GenBank/DDBJ whole genome shotgun (WGS) entry which is preliminary data.</text>
</comment>
<dbReference type="AlphaFoldDB" id="A0A9Q0LUI6"/>
<protein>
    <submittedName>
        <fullName evidence="2">Uncharacterized protein</fullName>
    </submittedName>
</protein>
<gene>
    <name evidence="2" type="ORF">M0811_04639</name>
</gene>
<evidence type="ECO:0000256" key="1">
    <source>
        <dbReference type="SAM" id="Coils"/>
    </source>
</evidence>
<sequence length="186" mass="22779">MNISQQNFDRLKPNQKFIRKFQNQFLEDEEKGKEMNQKEKYILQPKEENSIQLLKKFLNRRKQEIQQYSENLKQEINNILNKKGKGNENMKIRELKVIGNQIEEYEIEDILNLFAHFEKEPFQFLNPNLKEEDIKKLFGIMIIFLQTEILNQKIIRTLNLCENFKKYSQNWKRKKNEEIKQIEKMH</sequence>
<organism evidence="2 3">
    <name type="scientific">Anaeramoeba ignava</name>
    <name type="common">Anaerobic marine amoeba</name>
    <dbReference type="NCBI Taxonomy" id="1746090"/>
    <lineage>
        <taxon>Eukaryota</taxon>
        <taxon>Metamonada</taxon>
        <taxon>Anaeramoebidae</taxon>
        <taxon>Anaeramoeba</taxon>
    </lineage>
</organism>
<dbReference type="Proteomes" id="UP001149090">
    <property type="component" value="Unassembled WGS sequence"/>
</dbReference>
<evidence type="ECO:0000313" key="3">
    <source>
        <dbReference type="Proteomes" id="UP001149090"/>
    </source>
</evidence>
<dbReference type="EMBL" id="JAPDFW010000044">
    <property type="protein sequence ID" value="KAJ5078916.1"/>
    <property type="molecule type" value="Genomic_DNA"/>
</dbReference>